<protein>
    <submittedName>
        <fullName evidence="2">Uncharacterized protein (TIGR02246 family)</fullName>
    </submittedName>
</protein>
<dbReference type="NCBIfam" id="TIGR02246">
    <property type="entry name" value="SgcJ/EcaC family oxidoreductase"/>
    <property type="match status" value="1"/>
</dbReference>
<dbReference type="SUPFAM" id="SSF54427">
    <property type="entry name" value="NTF2-like"/>
    <property type="match status" value="1"/>
</dbReference>
<evidence type="ECO:0000313" key="3">
    <source>
        <dbReference type="Proteomes" id="UP001240236"/>
    </source>
</evidence>
<dbReference type="AlphaFoldDB" id="A0AAE3VYF4"/>
<keyword evidence="3" id="KW-1185">Reference proteome</keyword>
<dbReference type="Pfam" id="PF14534">
    <property type="entry name" value="DUF4440"/>
    <property type="match status" value="1"/>
</dbReference>
<sequence>MEAFEEAVTALHTAVLTAWNNRDAAAFAAYFASGGHLIGFDGSQVPAAEIAAHLRPVFSGHATATYVWKVREVHALAGGVALLRAIAGMLPPGAEVPHPALNAVQSLLAVHDPAGWRIALLQNTPAQYHERPDLAESHTAELTAP</sequence>
<dbReference type="InterPro" id="IPR027843">
    <property type="entry name" value="DUF4440"/>
</dbReference>
<accession>A0AAE3VYF4</accession>
<dbReference type="Gene3D" id="3.10.450.50">
    <property type="match status" value="1"/>
</dbReference>
<dbReference type="Proteomes" id="UP001240236">
    <property type="component" value="Unassembled WGS sequence"/>
</dbReference>
<evidence type="ECO:0000259" key="1">
    <source>
        <dbReference type="Pfam" id="PF14534"/>
    </source>
</evidence>
<dbReference type="InterPro" id="IPR011944">
    <property type="entry name" value="Steroid_delta5-4_isomerase"/>
</dbReference>
<dbReference type="EMBL" id="JAUSUZ010000001">
    <property type="protein sequence ID" value="MDQ0366005.1"/>
    <property type="molecule type" value="Genomic_DNA"/>
</dbReference>
<proteinExistence type="predicted"/>
<name>A0AAE3VYF4_9ACTN</name>
<comment type="caution">
    <text evidence="2">The sequence shown here is derived from an EMBL/GenBank/DDBJ whole genome shotgun (WGS) entry which is preliminary data.</text>
</comment>
<organism evidence="2 3">
    <name type="scientific">Catenuloplanes indicus</name>
    <dbReference type="NCBI Taxonomy" id="137267"/>
    <lineage>
        <taxon>Bacteria</taxon>
        <taxon>Bacillati</taxon>
        <taxon>Actinomycetota</taxon>
        <taxon>Actinomycetes</taxon>
        <taxon>Micromonosporales</taxon>
        <taxon>Micromonosporaceae</taxon>
        <taxon>Catenuloplanes</taxon>
    </lineage>
</organism>
<dbReference type="InterPro" id="IPR032710">
    <property type="entry name" value="NTF2-like_dom_sf"/>
</dbReference>
<dbReference type="RefSeq" id="WP_307239009.1">
    <property type="nucleotide sequence ID" value="NZ_JAUSUZ010000001.1"/>
</dbReference>
<reference evidence="2 3" key="1">
    <citation type="submission" date="2023-07" db="EMBL/GenBank/DDBJ databases">
        <title>Sequencing the genomes of 1000 actinobacteria strains.</title>
        <authorList>
            <person name="Klenk H.-P."/>
        </authorList>
    </citation>
    <scope>NUCLEOTIDE SEQUENCE [LARGE SCALE GENOMIC DNA]</scope>
    <source>
        <strain evidence="2 3">DSM 44709</strain>
    </source>
</reference>
<evidence type="ECO:0000313" key="2">
    <source>
        <dbReference type="EMBL" id="MDQ0366005.1"/>
    </source>
</evidence>
<feature type="domain" description="DUF4440" evidence="1">
    <location>
        <begin position="8"/>
        <end position="118"/>
    </location>
</feature>
<gene>
    <name evidence="2" type="ORF">J2S42_002674</name>
</gene>